<dbReference type="InterPro" id="IPR037059">
    <property type="entry name" value="RHD_DNA_bind_dom_sf"/>
</dbReference>
<dbReference type="InterPro" id="IPR014756">
    <property type="entry name" value="Ig_E-set"/>
</dbReference>
<keyword evidence="5" id="KW-1185">Reference proteome</keyword>
<feature type="compositionally biased region" description="Acidic residues" evidence="2">
    <location>
        <begin position="756"/>
        <end position="769"/>
    </location>
</feature>
<dbReference type="PRINTS" id="PR00057">
    <property type="entry name" value="NFKBTNSCPFCT"/>
</dbReference>
<dbReference type="PROSITE" id="PS50254">
    <property type="entry name" value="REL_2"/>
    <property type="match status" value="1"/>
</dbReference>
<dbReference type="PROSITE" id="PS50297">
    <property type="entry name" value="ANK_REP_REGION"/>
    <property type="match status" value="3"/>
</dbReference>
<dbReference type="GO" id="GO:0048468">
    <property type="term" value="P:cell development"/>
    <property type="evidence" value="ECO:0007669"/>
    <property type="project" value="UniProtKB-ARBA"/>
</dbReference>
<evidence type="ECO:0000313" key="5">
    <source>
        <dbReference type="Proteomes" id="UP000594454"/>
    </source>
</evidence>
<dbReference type="Gene3D" id="2.60.40.340">
    <property type="entry name" value="Rel homology domain (RHD), DNA-binding domain"/>
    <property type="match status" value="1"/>
</dbReference>
<protein>
    <recommendedName>
        <fullName evidence="3">RHD domain-containing protein</fullName>
    </recommendedName>
</protein>
<dbReference type="InterPro" id="IPR002110">
    <property type="entry name" value="Ankyrin_rpt"/>
</dbReference>
<feature type="repeat" description="ANK" evidence="1">
    <location>
        <begin position="702"/>
        <end position="730"/>
    </location>
</feature>
<dbReference type="InterPro" id="IPR036770">
    <property type="entry name" value="Ankyrin_rpt-contain_sf"/>
</dbReference>
<reference evidence="4 5" key="1">
    <citation type="submission" date="2020-11" db="EMBL/GenBank/DDBJ databases">
        <authorList>
            <person name="Wallbank WR R."/>
            <person name="Pardo Diaz C."/>
            <person name="Kozak K."/>
            <person name="Martin S."/>
            <person name="Jiggins C."/>
            <person name="Moest M."/>
            <person name="Warren A I."/>
            <person name="Generalovic N T."/>
            <person name="Byers J.R.P. K."/>
            <person name="Montejo-Kovacevich G."/>
            <person name="Yen C E."/>
        </authorList>
    </citation>
    <scope>NUCLEOTIDE SEQUENCE [LARGE SCALE GENOMIC DNA]</scope>
</reference>
<dbReference type="PANTHER" id="PTHR24169:SF28">
    <property type="entry name" value="NUCLEAR FACTOR NF-KAPPA-B P110 SUBUNIT"/>
    <property type="match status" value="1"/>
</dbReference>
<dbReference type="Pfam" id="PF16179">
    <property type="entry name" value="RHD_dimer"/>
    <property type="match status" value="1"/>
</dbReference>
<dbReference type="Gene3D" id="2.60.40.10">
    <property type="entry name" value="Immunoglobulins"/>
    <property type="match status" value="1"/>
</dbReference>
<dbReference type="CDD" id="cd07884">
    <property type="entry name" value="RHD-n_Relish"/>
    <property type="match status" value="1"/>
</dbReference>
<gene>
    <name evidence="4" type="ORF">HERILL_LOCUS14868</name>
</gene>
<dbReference type="InterPro" id="IPR032397">
    <property type="entry name" value="RHD_dimer"/>
</dbReference>
<dbReference type="InterPro" id="IPR011029">
    <property type="entry name" value="DEATH-like_dom_sf"/>
</dbReference>
<dbReference type="Pfam" id="PF12796">
    <property type="entry name" value="Ank_2"/>
    <property type="match status" value="2"/>
</dbReference>
<feature type="compositionally biased region" description="Low complexity" evidence="2">
    <location>
        <begin position="1"/>
        <end position="28"/>
    </location>
</feature>
<dbReference type="SMART" id="SM00429">
    <property type="entry name" value="IPT"/>
    <property type="match status" value="1"/>
</dbReference>
<dbReference type="GO" id="GO:0048731">
    <property type="term" value="P:system development"/>
    <property type="evidence" value="ECO:0007669"/>
    <property type="project" value="UniProtKB-ARBA"/>
</dbReference>
<dbReference type="GO" id="GO:0000978">
    <property type="term" value="F:RNA polymerase II cis-regulatory region sequence-specific DNA binding"/>
    <property type="evidence" value="ECO:0007669"/>
    <property type="project" value="TreeGrafter"/>
</dbReference>
<feature type="compositionally biased region" description="Basic and acidic residues" evidence="2">
    <location>
        <begin position="776"/>
        <end position="786"/>
    </location>
</feature>
<feature type="repeat" description="ANK" evidence="1">
    <location>
        <begin position="668"/>
        <end position="691"/>
    </location>
</feature>
<dbReference type="InterPro" id="IPR008967">
    <property type="entry name" value="p53-like_TF_DNA-bd_sf"/>
</dbReference>
<feature type="region of interest" description="Disordered" evidence="2">
    <location>
        <begin position="776"/>
        <end position="795"/>
    </location>
</feature>
<dbReference type="InterPro" id="IPR002909">
    <property type="entry name" value="IPT_dom"/>
</dbReference>
<feature type="compositionally biased region" description="Basic and acidic residues" evidence="2">
    <location>
        <begin position="738"/>
        <end position="755"/>
    </location>
</feature>
<evidence type="ECO:0000313" key="4">
    <source>
        <dbReference type="EMBL" id="CAD7092512.1"/>
    </source>
</evidence>
<dbReference type="SUPFAM" id="SSF47986">
    <property type="entry name" value="DEATH domain"/>
    <property type="match status" value="1"/>
</dbReference>
<dbReference type="AlphaFoldDB" id="A0A7R8V5J3"/>
<dbReference type="OrthoDB" id="10254686at2759"/>
<dbReference type="CDD" id="cd01177">
    <property type="entry name" value="IPT_NFkappaB"/>
    <property type="match status" value="1"/>
</dbReference>
<dbReference type="SUPFAM" id="SSF49417">
    <property type="entry name" value="p53-like transcription factors"/>
    <property type="match status" value="1"/>
</dbReference>
<dbReference type="SUPFAM" id="SSF48403">
    <property type="entry name" value="Ankyrin repeat"/>
    <property type="match status" value="1"/>
</dbReference>
<dbReference type="InterPro" id="IPR033926">
    <property type="entry name" value="IPT_NFkappaB"/>
</dbReference>
<feature type="region of interest" description="Disordered" evidence="2">
    <location>
        <begin position="738"/>
        <end position="771"/>
    </location>
</feature>
<dbReference type="Proteomes" id="UP000594454">
    <property type="component" value="Chromosome 6"/>
</dbReference>
<dbReference type="GO" id="GO:0005737">
    <property type="term" value="C:cytoplasm"/>
    <property type="evidence" value="ECO:0007669"/>
    <property type="project" value="InterPro"/>
</dbReference>
<proteinExistence type="predicted"/>
<evidence type="ECO:0000259" key="3">
    <source>
        <dbReference type="PROSITE" id="PS50254"/>
    </source>
</evidence>
<sequence length="893" mass="100863">MDSGYSGYSGTPSPGSSISSGMLGSPMSQGSDLANETSHLTMNGPQILYDLDNRQVNAFTINAFDGTGKIPNNGVELVIIEEPVEKFRFRYKSEMHGTHGSLMGCRTEKSKKTYPTVELRGYNGKAVIVCSLYQTDSLTPMPHSHRLVVRNGDVDLCDPHELTVSPEEGYRAVFQGMGIIHTAKKHIVDELKAKMKRDRIMETGGSLTPRDEMQIKANAERIAKNMNLNQVCLGFQAFAVNNDHTLTRLCKSIFSRPINNMKSALTGELKITRLSAAVSSAAGGDDLFLFVEKVGKKNIKVRFFEIDDNDEEVWEGWGVFSEADVHHQYAIALRTPPYKDKDIDHHKEVFIQLVRPSDNDRSEPMPFKYKPRDIVTSRKRARMSSSTYSSSELPETVVANFNHAQTISTEYNTQVILDEFLNQVRTDYDSGELASALNNDALMDDQFLVTDGTSKSVRSVKHIQQRPSVVVSRASVSAQRKLAPSPYICQIFKICREFGEKNVEVAKQKILDIFDEANNNECDVIQMAIRTDDSKNMIQLLKLIDKFQLNEVLQYQNERKETCLHIVCLFDKPEYIRPLINLGANPNLPDNKGNTPLHIAIEENMTMCANRIIDPQNYTQRSVRLIIDCANDDGLTPLHLAVMKSNQQMVERLLKVGKASTKLCVSKSGNNALHLAIERNCVPIVRYLLENTSINVNEPNLAGFTPLRLANSMDNVSDEIVRLLLKWGANEGDARISHSQIKRNERSRGTNRMETEENTSSDDEDDDDEKPLTIDEKYESDEKGQSDESDSSQSSSVISKNYTLYNKENILELAKILNKDDKWRKLAVQLKLDCYLNFWGSQANPTLYMFQYLNNLEKDRKTKLKDVIVALHSIKDLDTIKFIHKMEDKNVLS</sequence>
<dbReference type="InterPro" id="IPR013783">
    <property type="entry name" value="Ig-like_fold"/>
</dbReference>
<feature type="repeat" description="ANK" evidence="1">
    <location>
        <begin position="633"/>
        <end position="657"/>
    </location>
</feature>
<accession>A0A7R8V5J3</accession>
<keyword evidence="1" id="KW-0040">ANK repeat</keyword>
<organism evidence="4 5">
    <name type="scientific">Hermetia illucens</name>
    <name type="common">Black soldier fly</name>
    <dbReference type="NCBI Taxonomy" id="343691"/>
    <lineage>
        <taxon>Eukaryota</taxon>
        <taxon>Metazoa</taxon>
        <taxon>Ecdysozoa</taxon>
        <taxon>Arthropoda</taxon>
        <taxon>Hexapoda</taxon>
        <taxon>Insecta</taxon>
        <taxon>Pterygota</taxon>
        <taxon>Neoptera</taxon>
        <taxon>Endopterygota</taxon>
        <taxon>Diptera</taxon>
        <taxon>Brachycera</taxon>
        <taxon>Stratiomyomorpha</taxon>
        <taxon>Stratiomyidae</taxon>
        <taxon>Hermetiinae</taxon>
        <taxon>Hermetia</taxon>
    </lineage>
</organism>
<dbReference type="SUPFAM" id="SSF81296">
    <property type="entry name" value="E set domains"/>
    <property type="match status" value="1"/>
</dbReference>
<dbReference type="Gene3D" id="1.25.40.20">
    <property type="entry name" value="Ankyrin repeat-containing domain"/>
    <property type="match status" value="1"/>
</dbReference>
<dbReference type="EMBL" id="LR899014">
    <property type="protein sequence ID" value="CAD7092512.1"/>
    <property type="molecule type" value="Genomic_DNA"/>
</dbReference>
<evidence type="ECO:0000256" key="2">
    <source>
        <dbReference type="SAM" id="MobiDB-lite"/>
    </source>
</evidence>
<evidence type="ECO:0000256" key="1">
    <source>
        <dbReference type="PROSITE-ProRule" id="PRU00023"/>
    </source>
</evidence>
<dbReference type="InterPro" id="IPR011539">
    <property type="entry name" value="RHD_DNA_bind_dom"/>
</dbReference>
<dbReference type="SMART" id="SM00248">
    <property type="entry name" value="ANK"/>
    <property type="match status" value="5"/>
</dbReference>
<dbReference type="GO" id="GO:0000981">
    <property type="term" value="F:DNA-binding transcription factor activity, RNA polymerase II-specific"/>
    <property type="evidence" value="ECO:0007669"/>
    <property type="project" value="TreeGrafter"/>
</dbReference>
<dbReference type="PROSITE" id="PS50088">
    <property type="entry name" value="ANK_REPEAT"/>
    <property type="match status" value="3"/>
</dbReference>
<feature type="region of interest" description="Disordered" evidence="2">
    <location>
        <begin position="1"/>
        <end position="37"/>
    </location>
</feature>
<dbReference type="PANTHER" id="PTHR24169">
    <property type="entry name" value="NUCLEAR FACTOR NF-KAPPA-B PROTEIN"/>
    <property type="match status" value="1"/>
</dbReference>
<dbReference type="Gene3D" id="1.10.533.10">
    <property type="entry name" value="Death Domain, Fas"/>
    <property type="match status" value="1"/>
</dbReference>
<dbReference type="InterPro" id="IPR000451">
    <property type="entry name" value="NFkB/Dor"/>
</dbReference>
<name>A0A7R8V5J3_HERIL</name>
<feature type="domain" description="RHD" evidence="3">
    <location>
        <begin position="72"/>
        <end position="265"/>
    </location>
</feature>
<dbReference type="Pfam" id="PF00554">
    <property type="entry name" value="RHD_DNA_bind"/>
    <property type="match status" value="1"/>
</dbReference>